<evidence type="ECO:0000256" key="3">
    <source>
        <dbReference type="ARBA" id="ARBA00022801"/>
    </source>
</evidence>
<dbReference type="Proteomes" id="UP000217763">
    <property type="component" value="Chromosome"/>
</dbReference>
<dbReference type="NCBIfam" id="TIGR00221">
    <property type="entry name" value="nagA"/>
    <property type="match status" value="1"/>
</dbReference>
<dbReference type="Gene3D" id="2.30.40.10">
    <property type="entry name" value="Urease, subunit C, domain 1"/>
    <property type="match status" value="1"/>
</dbReference>
<protein>
    <submittedName>
        <fullName evidence="10">N-acetylglucosamine-6-phosphate deacetylase</fullName>
        <ecNumber evidence="10">3.5.1.25</ecNumber>
    </submittedName>
</protein>
<gene>
    <name evidence="10" type="primary">nagA</name>
    <name evidence="10" type="ORF">AN401_11195</name>
</gene>
<dbReference type="InterPro" id="IPR003764">
    <property type="entry name" value="GlcNAc_6-P_deAcase"/>
</dbReference>
<feature type="domain" description="Amidohydrolase-related" evidence="9">
    <location>
        <begin position="51"/>
        <end position="377"/>
    </location>
</feature>
<keyword evidence="2 8" id="KW-0479">Metal-binding</keyword>
<dbReference type="SUPFAM" id="SSF51338">
    <property type="entry name" value="Composite domain of metallo-dependent hydrolases"/>
    <property type="match status" value="1"/>
</dbReference>
<dbReference type="EMBL" id="CP012621">
    <property type="protein sequence ID" value="ATG74351.1"/>
    <property type="molecule type" value="Genomic_DNA"/>
</dbReference>
<sequence length="381" mass="41101">MFALTECTLFDGERLHQDSAVLIADGKIATRLPERELDPEIPRHALGGALLSAGFIDLQLNGCGGVMFNDDISLATLDTMHQANLKSGTTSFLPTLITSPDRDMRQAVAVTREYMARHRHQVLGLHLEGPYTNVRRKGIHPEQQIRALDEPMLAFLCQHADVIATLTLAPECNSADHIRRLHEAGILVSMGHTAASYDQAMAGFEAGVGFATHLYNAMTPTASGREPGAVGAVYDHPEVRAGIIVDGHHVHYANVRLAHKVLGERLCLVTDATAAAAAGPDFSQFDFCGATVYVRDGQCLDERGTLGGSALTMIEGVRNLVEQVGLPLEEALRMASLYPARALGLERELGSVAAGKVANLVVFDTDYRVRATLVNGRFTTQ</sequence>
<dbReference type="CDD" id="cd00854">
    <property type="entry name" value="NagA"/>
    <property type="match status" value="1"/>
</dbReference>
<name>A0A291HQL3_9GAMM</name>
<dbReference type="PIRSF" id="PIRSF038994">
    <property type="entry name" value="NagA"/>
    <property type="match status" value="1"/>
</dbReference>
<dbReference type="AlphaFoldDB" id="A0A291HQL3"/>
<feature type="binding site" evidence="7">
    <location>
        <begin position="306"/>
        <end position="308"/>
    </location>
    <ligand>
        <name>substrate</name>
    </ligand>
</feature>
<organism evidence="10 11">
    <name type="scientific">Zobellella denitrificans</name>
    <dbReference type="NCBI Taxonomy" id="347534"/>
    <lineage>
        <taxon>Bacteria</taxon>
        <taxon>Pseudomonadati</taxon>
        <taxon>Pseudomonadota</taxon>
        <taxon>Gammaproteobacteria</taxon>
        <taxon>Aeromonadales</taxon>
        <taxon>Aeromonadaceae</taxon>
        <taxon>Zobellella</taxon>
    </lineage>
</organism>
<dbReference type="FunFam" id="3.20.20.140:FF:000004">
    <property type="entry name" value="N-acetylglucosamine-6-phosphate deacetylase"/>
    <property type="match status" value="1"/>
</dbReference>
<feature type="binding site" evidence="7">
    <location>
        <position position="249"/>
    </location>
    <ligand>
        <name>substrate</name>
    </ligand>
</feature>
<evidence type="ECO:0000256" key="8">
    <source>
        <dbReference type="PIRSR" id="PIRSR038994-3"/>
    </source>
</evidence>
<feature type="active site" description="Proton donor/acceptor" evidence="6">
    <location>
        <position position="271"/>
    </location>
</feature>
<dbReference type="KEGG" id="zdf:AN401_11195"/>
<comment type="similarity">
    <text evidence="1 5">Belongs to the metallo-dependent hydrolases superfamily. NagA family.</text>
</comment>
<dbReference type="PANTHER" id="PTHR11113">
    <property type="entry name" value="N-ACETYLGLUCOSAMINE-6-PHOSPHATE DEACETYLASE"/>
    <property type="match status" value="1"/>
</dbReference>
<feature type="binding site" evidence="7">
    <location>
        <position position="225"/>
    </location>
    <ligand>
        <name>substrate</name>
    </ligand>
</feature>
<evidence type="ECO:0000256" key="7">
    <source>
        <dbReference type="PIRSR" id="PIRSR038994-2"/>
    </source>
</evidence>
<evidence type="ECO:0000256" key="6">
    <source>
        <dbReference type="PIRSR" id="PIRSR038994-1"/>
    </source>
</evidence>
<feature type="binding site" evidence="7">
    <location>
        <position position="139"/>
    </location>
    <ligand>
        <name>substrate</name>
    </ligand>
</feature>
<dbReference type="GO" id="GO:0006046">
    <property type="term" value="P:N-acetylglucosamine catabolic process"/>
    <property type="evidence" value="ECO:0007669"/>
    <property type="project" value="TreeGrafter"/>
</dbReference>
<dbReference type="InterPro" id="IPR011059">
    <property type="entry name" value="Metal-dep_hydrolase_composite"/>
</dbReference>
<dbReference type="Pfam" id="PF01979">
    <property type="entry name" value="Amidohydro_1"/>
    <property type="match status" value="1"/>
</dbReference>
<proteinExistence type="inferred from homology"/>
<dbReference type="NCBIfam" id="NF008371">
    <property type="entry name" value="PRK11170.1"/>
    <property type="match status" value="1"/>
</dbReference>
<comment type="cofactor">
    <cofactor evidence="8">
        <name>a divalent metal cation</name>
        <dbReference type="ChEBI" id="CHEBI:60240"/>
    </cofactor>
    <text evidence="8">Binds 1 divalent metal cation per subunit.</text>
</comment>
<evidence type="ECO:0000313" key="11">
    <source>
        <dbReference type="Proteomes" id="UP000217763"/>
    </source>
</evidence>
<dbReference type="InterPro" id="IPR006680">
    <property type="entry name" value="Amidohydro-rel"/>
</dbReference>
<feature type="binding site" evidence="8">
    <location>
        <position position="192"/>
    </location>
    <ligand>
        <name>Zn(2+)</name>
        <dbReference type="ChEBI" id="CHEBI:29105"/>
    </ligand>
</feature>
<accession>A0A291HQL3</accession>
<dbReference type="PANTHER" id="PTHR11113:SF14">
    <property type="entry name" value="N-ACETYLGLUCOSAMINE-6-PHOSPHATE DEACETYLASE"/>
    <property type="match status" value="1"/>
</dbReference>
<dbReference type="RefSeq" id="WP_096779432.1">
    <property type="nucleotide sequence ID" value="NZ_CP012621.1"/>
</dbReference>
<evidence type="ECO:0000259" key="9">
    <source>
        <dbReference type="Pfam" id="PF01979"/>
    </source>
</evidence>
<keyword evidence="3 5" id="KW-0378">Hydrolase</keyword>
<reference evidence="11" key="1">
    <citation type="submission" date="2015-09" db="EMBL/GenBank/DDBJ databases">
        <authorList>
            <person name="Shao Z."/>
            <person name="Wang L."/>
        </authorList>
    </citation>
    <scope>NUCLEOTIDE SEQUENCE [LARGE SCALE GENOMIC DNA]</scope>
    <source>
        <strain evidence="11">F13-1</strain>
    </source>
</reference>
<dbReference type="GO" id="GO:0046872">
    <property type="term" value="F:metal ion binding"/>
    <property type="evidence" value="ECO:0007669"/>
    <property type="project" value="UniProtKB-KW"/>
</dbReference>
<evidence type="ECO:0000313" key="10">
    <source>
        <dbReference type="EMBL" id="ATG74351.1"/>
    </source>
</evidence>
<evidence type="ECO:0000256" key="4">
    <source>
        <dbReference type="ARBA" id="ARBA00023277"/>
    </source>
</evidence>
<dbReference type="InterPro" id="IPR032466">
    <property type="entry name" value="Metal_Hydrolase"/>
</dbReference>
<keyword evidence="11" id="KW-1185">Reference proteome</keyword>
<evidence type="ECO:0000256" key="5">
    <source>
        <dbReference type="PIRNR" id="PIRNR038994"/>
    </source>
</evidence>
<keyword evidence="4 5" id="KW-0119">Carbohydrate metabolism</keyword>
<dbReference type="EC" id="3.5.1.25" evidence="10"/>
<feature type="binding site" evidence="8">
    <location>
        <position position="128"/>
    </location>
    <ligand>
        <name>Zn(2+)</name>
        <dbReference type="ChEBI" id="CHEBI:29105"/>
    </ligand>
</feature>
<feature type="binding site" evidence="8">
    <location>
        <position position="213"/>
    </location>
    <ligand>
        <name>Zn(2+)</name>
        <dbReference type="ChEBI" id="CHEBI:29105"/>
    </ligand>
</feature>
<evidence type="ECO:0000256" key="1">
    <source>
        <dbReference type="ARBA" id="ARBA00010716"/>
    </source>
</evidence>
<feature type="binding site" evidence="7">
    <location>
        <begin position="216"/>
        <end position="217"/>
    </location>
    <ligand>
        <name>substrate</name>
    </ligand>
</feature>
<evidence type="ECO:0000256" key="2">
    <source>
        <dbReference type="ARBA" id="ARBA00022723"/>
    </source>
</evidence>
<dbReference type="SUPFAM" id="SSF51556">
    <property type="entry name" value="Metallo-dependent hydrolases"/>
    <property type="match status" value="1"/>
</dbReference>
<dbReference type="GO" id="GO:0008448">
    <property type="term" value="F:N-acetylglucosamine-6-phosphate deacetylase activity"/>
    <property type="evidence" value="ECO:0007669"/>
    <property type="project" value="UniProtKB-EC"/>
</dbReference>
<dbReference type="Gene3D" id="3.20.20.140">
    <property type="entry name" value="Metal-dependent hydrolases"/>
    <property type="match status" value="1"/>
</dbReference>